<evidence type="ECO:0000313" key="2">
    <source>
        <dbReference type="Proteomes" id="UP000000600"/>
    </source>
</evidence>
<keyword evidence="2" id="KW-1185">Reference proteome</keyword>
<name>A0EFG3_PARTE</name>
<dbReference type="InParanoid" id="A0EFG3"/>
<dbReference type="RefSeq" id="XP_001461427.1">
    <property type="nucleotide sequence ID" value="XM_001461390.1"/>
</dbReference>
<dbReference type="KEGG" id="ptm:GSPATT00026377001"/>
<dbReference type="Proteomes" id="UP000000600">
    <property type="component" value="Unassembled WGS sequence"/>
</dbReference>
<organism evidence="1 2">
    <name type="scientific">Paramecium tetraurelia</name>
    <dbReference type="NCBI Taxonomy" id="5888"/>
    <lineage>
        <taxon>Eukaryota</taxon>
        <taxon>Sar</taxon>
        <taxon>Alveolata</taxon>
        <taxon>Ciliophora</taxon>
        <taxon>Intramacronucleata</taxon>
        <taxon>Oligohymenophorea</taxon>
        <taxon>Peniculida</taxon>
        <taxon>Parameciidae</taxon>
        <taxon>Paramecium</taxon>
    </lineage>
</organism>
<dbReference type="OrthoDB" id="293952at2759"/>
<proteinExistence type="predicted"/>
<reference evidence="1 2" key="1">
    <citation type="journal article" date="2006" name="Nature">
        <title>Global trends of whole-genome duplications revealed by the ciliate Paramecium tetraurelia.</title>
        <authorList>
            <consortium name="Genoscope"/>
            <person name="Aury J.-M."/>
            <person name="Jaillon O."/>
            <person name="Duret L."/>
            <person name="Noel B."/>
            <person name="Jubin C."/>
            <person name="Porcel B.M."/>
            <person name="Segurens B."/>
            <person name="Daubin V."/>
            <person name="Anthouard V."/>
            <person name="Aiach N."/>
            <person name="Arnaiz O."/>
            <person name="Billaut A."/>
            <person name="Beisson J."/>
            <person name="Blanc I."/>
            <person name="Bouhouche K."/>
            <person name="Camara F."/>
            <person name="Duharcourt S."/>
            <person name="Guigo R."/>
            <person name="Gogendeau D."/>
            <person name="Katinka M."/>
            <person name="Keller A.-M."/>
            <person name="Kissmehl R."/>
            <person name="Klotz C."/>
            <person name="Koll F."/>
            <person name="Le Moue A."/>
            <person name="Lepere C."/>
            <person name="Malinsky S."/>
            <person name="Nowacki M."/>
            <person name="Nowak J.K."/>
            <person name="Plattner H."/>
            <person name="Poulain J."/>
            <person name="Ruiz F."/>
            <person name="Serrano V."/>
            <person name="Zagulski M."/>
            <person name="Dessen P."/>
            <person name="Betermier M."/>
            <person name="Weissenbach J."/>
            <person name="Scarpelli C."/>
            <person name="Schachter V."/>
            <person name="Sperling L."/>
            <person name="Meyer E."/>
            <person name="Cohen J."/>
            <person name="Wincker P."/>
        </authorList>
    </citation>
    <scope>NUCLEOTIDE SEQUENCE [LARGE SCALE GENOMIC DNA]</scope>
    <source>
        <strain evidence="1 2">Stock d4-2</strain>
    </source>
</reference>
<dbReference type="EMBL" id="CT868675">
    <property type="protein sequence ID" value="CAK94054.1"/>
    <property type="molecule type" value="Genomic_DNA"/>
</dbReference>
<dbReference type="HOGENOM" id="CLU_1499086_0_0_1"/>
<gene>
    <name evidence="1" type="ORF">GSPATT00026377001</name>
</gene>
<evidence type="ECO:0000313" key="1">
    <source>
        <dbReference type="EMBL" id="CAK94054.1"/>
    </source>
</evidence>
<sequence>MSNQIRSHNINDYYHNRLDSSFNNVNITFISTLREPIQNTDLNKTVHDIPSCFGRKTLSMEKRHTTKDIEKLGNMSMYEHLIRNRIGIKPHLGSVIFETSLRYSKKRSFSQNQDQKPQKGVKKERTILPKVLKDGYLEIQEKNINQFLHCLKEEGQGTIRPSQVHWITSLKSERKKKKKR</sequence>
<dbReference type="AlphaFoldDB" id="A0EFG3"/>
<dbReference type="OMA" id="QVHWITS"/>
<accession>A0EFG3</accession>
<protein>
    <submittedName>
        <fullName evidence="1">Uncharacterized protein</fullName>
    </submittedName>
</protein>
<dbReference type="GeneID" id="5047212"/>